<feature type="transmembrane region" description="Helical" evidence="6">
    <location>
        <begin position="254"/>
        <end position="270"/>
    </location>
</feature>
<dbReference type="Pfam" id="PF03772">
    <property type="entry name" value="Competence"/>
    <property type="match status" value="1"/>
</dbReference>
<keyword evidence="4 6" id="KW-1133">Transmembrane helix</keyword>
<evidence type="ECO:0000259" key="7">
    <source>
        <dbReference type="Pfam" id="PF03772"/>
    </source>
</evidence>
<feature type="transmembrane region" description="Helical" evidence="6">
    <location>
        <begin position="6"/>
        <end position="37"/>
    </location>
</feature>
<evidence type="ECO:0000256" key="5">
    <source>
        <dbReference type="ARBA" id="ARBA00023136"/>
    </source>
</evidence>
<gene>
    <name evidence="9" type="ORF">UY19_C0003G0028</name>
</gene>
<accession>A0A0G1WJ70</accession>
<evidence type="ECO:0000313" key="10">
    <source>
        <dbReference type="Proteomes" id="UP000033882"/>
    </source>
</evidence>
<keyword evidence="5 6" id="KW-0472">Membrane</keyword>
<comment type="subcellular location">
    <subcellularLocation>
        <location evidence="1">Cell membrane</location>
        <topology evidence="1">Multi-pass membrane protein</topology>
    </subcellularLocation>
</comment>
<evidence type="ECO:0000256" key="6">
    <source>
        <dbReference type="SAM" id="Phobius"/>
    </source>
</evidence>
<feature type="transmembrane region" description="Helical" evidence="6">
    <location>
        <begin position="448"/>
        <end position="465"/>
    </location>
</feature>
<organism evidence="9 10">
    <name type="scientific">Candidatus Wolfebacteria bacterium GW2011_GWA2_47_9b</name>
    <dbReference type="NCBI Taxonomy" id="1619005"/>
    <lineage>
        <taxon>Bacteria</taxon>
        <taxon>Candidatus Wolfeibacteriota</taxon>
    </lineage>
</organism>
<dbReference type="NCBIfam" id="TIGR00360">
    <property type="entry name" value="ComEC_N-term"/>
    <property type="match status" value="1"/>
</dbReference>
<evidence type="ECO:0000256" key="2">
    <source>
        <dbReference type="ARBA" id="ARBA00022475"/>
    </source>
</evidence>
<dbReference type="GO" id="GO:0005886">
    <property type="term" value="C:plasma membrane"/>
    <property type="evidence" value="ECO:0007669"/>
    <property type="project" value="UniProtKB-SubCell"/>
</dbReference>
<dbReference type="PANTHER" id="PTHR30619">
    <property type="entry name" value="DNA INTERNALIZATION/COMPETENCE PROTEIN COMEC/REC2"/>
    <property type="match status" value="1"/>
</dbReference>
<evidence type="ECO:0000256" key="3">
    <source>
        <dbReference type="ARBA" id="ARBA00022692"/>
    </source>
</evidence>
<keyword evidence="3 6" id="KW-0812">Transmembrane</keyword>
<dbReference type="InterPro" id="IPR052159">
    <property type="entry name" value="Competence_DNA_uptake"/>
</dbReference>
<evidence type="ECO:0000256" key="1">
    <source>
        <dbReference type="ARBA" id="ARBA00004651"/>
    </source>
</evidence>
<dbReference type="EMBL" id="LCPB01000003">
    <property type="protein sequence ID" value="KKU90373.1"/>
    <property type="molecule type" value="Genomic_DNA"/>
</dbReference>
<reference evidence="9 10" key="1">
    <citation type="journal article" date="2015" name="Nature">
        <title>rRNA introns, odd ribosomes, and small enigmatic genomes across a large radiation of phyla.</title>
        <authorList>
            <person name="Brown C.T."/>
            <person name="Hug L.A."/>
            <person name="Thomas B.C."/>
            <person name="Sharon I."/>
            <person name="Castelle C.J."/>
            <person name="Singh A."/>
            <person name="Wilkins M.J."/>
            <person name="Williams K.H."/>
            <person name="Banfield J.F."/>
        </authorList>
    </citation>
    <scope>NUCLEOTIDE SEQUENCE [LARGE SCALE GENOMIC DNA]</scope>
</reference>
<feature type="transmembrane region" description="Helical" evidence="6">
    <location>
        <begin position="227"/>
        <end position="247"/>
    </location>
</feature>
<feature type="domain" description="DUF4131" evidence="8">
    <location>
        <begin position="24"/>
        <end position="162"/>
    </location>
</feature>
<keyword evidence="2" id="KW-1003">Cell membrane</keyword>
<evidence type="ECO:0000313" key="9">
    <source>
        <dbReference type="EMBL" id="KKU90373.1"/>
    </source>
</evidence>
<name>A0A0G1WJ70_9BACT</name>
<proteinExistence type="predicted"/>
<evidence type="ECO:0000259" key="8">
    <source>
        <dbReference type="Pfam" id="PF13567"/>
    </source>
</evidence>
<feature type="transmembrane region" description="Helical" evidence="6">
    <location>
        <begin position="388"/>
        <end position="410"/>
    </location>
</feature>
<sequence>MHLHESVFWGIVFFLVGIFLAPSIRLAALAIITIVGAGVAAYRGGSKRIAWFAALVSFVVIGAMYWVGYNVHQKNKTVTLIGKRATITGHVLDVRRSEKSQRVVIKLNDVTGGKISVMARPYPMLRYGDVITASGAIKKPDEKNRMYLLKDAIFATMQFPEIKLVKQNDGNTILMRLLEIRKRAVATYKKLLPAEEAALLAGITLGERAEFSREFKTQMANSGTTHLVALSGYNISVVAGAVLLLCGSIMRRTAAFYATLGIIVAFVVMSGAEASVVRAAIMGSIVLLAAHIGRAHSMRNAIAVSAAAMVIWNPNVLRYDLGFQLSFLAFIGIVYLKPHLDRYIKRKKNGFLDWRENLSGTLSAQVMVFPILMQSVGSFSLVSLASNIVILAFIPVTMGLGFVIAGLGFVVSPLTTFPAWIASLVLKYEIAIIELFGANEGFSMPMTAAWVVLYYGIIGGALAYLRHRNKMHICTSSDDVHTIRQL</sequence>
<dbReference type="Proteomes" id="UP000033882">
    <property type="component" value="Unassembled WGS sequence"/>
</dbReference>
<feature type="transmembrane region" description="Helical" evidence="6">
    <location>
        <begin position="361"/>
        <end position="382"/>
    </location>
</feature>
<comment type="caution">
    <text evidence="9">The sequence shown here is derived from an EMBL/GenBank/DDBJ whole genome shotgun (WGS) entry which is preliminary data.</text>
</comment>
<dbReference type="Pfam" id="PF13567">
    <property type="entry name" value="DUF4131"/>
    <property type="match status" value="1"/>
</dbReference>
<feature type="transmembrane region" description="Helical" evidence="6">
    <location>
        <begin position="49"/>
        <end position="68"/>
    </location>
</feature>
<dbReference type="InterPro" id="IPR025405">
    <property type="entry name" value="DUF4131"/>
</dbReference>
<feature type="transmembrane region" description="Helical" evidence="6">
    <location>
        <begin position="323"/>
        <end position="340"/>
    </location>
</feature>
<dbReference type="AlphaFoldDB" id="A0A0G1WJ70"/>
<feature type="domain" description="ComEC/Rec2-related protein" evidence="7">
    <location>
        <begin position="203"/>
        <end position="468"/>
    </location>
</feature>
<protein>
    <submittedName>
        <fullName evidence="9">ComEC/Rec2-related protein</fullName>
    </submittedName>
</protein>
<evidence type="ECO:0000256" key="4">
    <source>
        <dbReference type="ARBA" id="ARBA00022989"/>
    </source>
</evidence>
<dbReference type="PANTHER" id="PTHR30619:SF7">
    <property type="entry name" value="BETA-LACTAMASE DOMAIN PROTEIN"/>
    <property type="match status" value="1"/>
</dbReference>
<dbReference type="InterPro" id="IPR004477">
    <property type="entry name" value="ComEC_N"/>
</dbReference>